<evidence type="ECO:0000256" key="4">
    <source>
        <dbReference type="ARBA" id="ARBA00023163"/>
    </source>
</evidence>
<dbReference type="PANTHER" id="PTHR30055:SF175">
    <property type="entry name" value="HTH-TYPE TRANSCRIPTIONAL REPRESSOR KSTR2"/>
    <property type="match status" value="1"/>
</dbReference>
<dbReference type="InterPro" id="IPR041490">
    <property type="entry name" value="KstR2_TetR_C"/>
</dbReference>
<keyword evidence="2" id="KW-0805">Transcription regulation</keyword>
<name>A0ABW1I9P3_9PSEU</name>
<dbReference type="Gene3D" id="1.10.10.60">
    <property type="entry name" value="Homeodomain-like"/>
    <property type="match status" value="1"/>
</dbReference>
<proteinExistence type="predicted"/>
<accession>A0ABW1I9P3</accession>
<sequence length="221" mass="24519">MAAPKRGASGAPTKQRSRAAQDPGASSERRQALVEIAAELFAERGFKATTVREIGDAAGVLSGSLYYHFDSKETIVDEILSSYLESLMATYQEIVARNTDPESTLRELVEAAFISLGPHRAAITVLQNERNYLSQLPRFAYLAKAENDVRRLWIKVITDGIEDGVFRSDLDPKITYRFLRDSVWVAVRWFTPSGRLTAKQLADQYLTLMLDGLKAGTQSAS</sequence>
<feature type="domain" description="HTH tetR-type" evidence="7">
    <location>
        <begin position="27"/>
        <end position="87"/>
    </location>
</feature>
<evidence type="ECO:0000256" key="6">
    <source>
        <dbReference type="SAM" id="MobiDB-lite"/>
    </source>
</evidence>
<dbReference type="InterPro" id="IPR050109">
    <property type="entry name" value="HTH-type_TetR-like_transc_reg"/>
</dbReference>
<feature type="region of interest" description="Disordered" evidence="6">
    <location>
        <begin position="1"/>
        <end position="28"/>
    </location>
</feature>
<keyword evidence="3 5" id="KW-0238">DNA-binding</keyword>
<feature type="DNA-binding region" description="H-T-H motif" evidence="5">
    <location>
        <begin position="50"/>
        <end position="69"/>
    </location>
</feature>
<evidence type="ECO:0000313" key="9">
    <source>
        <dbReference type="Proteomes" id="UP001596119"/>
    </source>
</evidence>
<dbReference type="PRINTS" id="PR00455">
    <property type="entry name" value="HTHTETR"/>
</dbReference>
<dbReference type="Pfam" id="PF17932">
    <property type="entry name" value="TetR_C_24"/>
    <property type="match status" value="1"/>
</dbReference>
<dbReference type="PROSITE" id="PS50977">
    <property type="entry name" value="HTH_TETR_2"/>
    <property type="match status" value="1"/>
</dbReference>
<keyword evidence="4" id="KW-0804">Transcription</keyword>
<evidence type="ECO:0000256" key="5">
    <source>
        <dbReference type="PROSITE-ProRule" id="PRU00335"/>
    </source>
</evidence>
<dbReference type="InterPro" id="IPR036271">
    <property type="entry name" value="Tet_transcr_reg_TetR-rel_C_sf"/>
</dbReference>
<evidence type="ECO:0000256" key="2">
    <source>
        <dbReference type="ARBA" id="ARBA00023015"/>
    </source>
</evidence>
<evidence type="ECO:0000313" key="8">
    <source>
        <dbReference type="EMBL" id="MFC5950401.1"/>
    </source>
</evidence>
<keyword evidence="1" id="KW-0678">Repressor</keyword>
<dbReference type="InterPro" id="IPR009057">
    <property type="entry name" value="Homeodomain-like_sf"/>
</dbReference>
<dbReference type="EMBL" id="JBHSQK010000047">
    <property type="protein sequence ID" value="MFC5950401.1"/>
    <property type="molecule type" value="Genomic_DNA"/>
</dbReference>
<evidence type="ECO:0000256" key="3">
    <source>
        <dbReference type="ARBA" id="ARBA00023125"/>
    </source>
</evidence>
<protein>
    <submittedName>
        <fullName evidence="8">TetR/AcrR family transcriptional regulator</fullName>
    </submittedName>
</protein>
<dbReference type="RefSeq" id="WP_379567535.1">
    <property type="nucleotide sequence ID" value="NZ_JBHSQK010000047.1"/>
</dbReference>
<dbReference type="Gene3D" id="1.10.357.10">
    <property type="entry name" value="Tetracycline Repressor, domain 2"/>
    <property type="match status" value="1"/>
</dbReference>
<dbReference type="SUPFAM" id="SSF46689">
    <property type="entry name" value="Homeodomain-like"/>
    <property type="match status" value="1"/>
</dbReference>
<dbReference type="SUPFAM" id="SSF48498">
    <property type="entry name" value="Tetracyclin repressor-like, C-terminal domain"/>
    <property type="match status" value="1"/>
</dbReference>
<keyword evidence="9" id="KW-1185">Reference proteome</keyword>
<evidence type="ECO:0000259" key="7">
    <source>
        <dbReference type="PROSITE" id="PS50977"/>
    </source>
</evidence>
<reference evidence="9" key="1">
    <citation type="journal article" date="2019" name="Int. J. Syst. Evol. Microbiol.">
        <title>The Global Catalogue of Microorganisms (GCM) 10K type strain sequencing project: providing services to taxonomists for standard genome sequencing and annotation.</title>
        <authorList>
            <consortium name="The Broad Institute Genomics Platform"/>
            <consortium name="The Broad Institute Genome Sequencing Center for Infectious Disease"/>
            <person name="Wu L."/>
            <person name="Ma J."/>
        </authorList>
    </citation>
    <scope>NUCLEOTIDE SEQUENCE [LARGE SCALE GENOMIC DNA]</scope>
    <source>
        <strain evidence="9">CGMCC 4.7397</strain>
    </source>
</reference>
<organism evidence="8 9">
    <name type="scientific">Pseudonocardia lutea</name>
    <dbReference type="NCBI Taxonomy" id="2172015"/>
    <lineage>
        <taxon>Bacteria</taxon>
        <taxon>Bacillati</taxon>
        <taxon>Actinomycetota</taxon>
        <taxon>Actinomycetes</taxon>
        <taxon>Pseudonocardiales</taxon>
        <taxon>Pseudonocardiaceae</taxon>
        <taxon>Pseudonocardia</taxon>
    </lineage>
</organism>
<dbReference type="Proteomes" id="UP001596119">
    <property type="component" value="Unassembled WGS sequence"/>
</dbReference>
<dbReference type="Pfam" id="PF00440">
    <property type="entry name" value="TetR_N"/>
    <property type="match status" value="1"/>
</dbReference>
<gene>
    <name evidence="8" type="ORF">ACFQH9_19210</name>
</gene>
<dbReference type="InterPro" id="IPR001647">
    <property type="entry name" value="HTH_TetR"/>
</dbReference>
<evidence type="ECO:0000256" key="1">
    <source>
        <dbReference type="ARBA" id="ARBA00022491"/>
    </source>
</evidence>
<comment type="caution">
    <text evidence="8">The sequence shown here is derived from an EMBL/GenBank/DDBJ whole genome shotgun (WGS) entry which is preliminary data.</text>
</comment>
<dbReference type="PANTHER" id="PTHR30055">
    <property type="entry name" value="HTH-TYPE TRANSCRIPTIONAL REGULATOR RUTR"/>
    <property type="match status" value="1"/>
</dbReference>